<protein>
    <submittedName>
        <fullName evidence="2">Uncharacterized protein</fullName>
    </submittedName>
</protein>
<accession>A0A914I3H9</accession>
<evidence type="ECO:0000313" key="2">
    <source>
        <dbReference type="WBParaSite" id="Gr19_v10_g6975.t1"/>
    </source>
</evidence>
<evidence type="ECO:0000313" key="1">
    <source>
        <dbReference type="Proteomes" id="UP000887572"/>
    </source>
</evidence>
<proteinExistence type="predicted"/>
<reference evidence="2" key="1">
    <citation type="submission" date="2022-11" db="UniProtKB">
        <authorList>
            <consortium name="WormBaseParasite"/>
        </authorList>
    </citation>
    <scope>IDENTIFICATION</scope>
</reference>
<name>A0A914I3H9_GLORO</name>
<dbReference type="Proteomes" id="UP000887572">
    <property type="component" value="Unplaced"/>
</dbReference>
<keyword evidence="1" id="KW-1185">Reference proteome</keyword>
<dbReference type="WBParaSite" id="Gr19_v10_g6975.t1">
    <property type="protein sequence ID" value="Gr19_v10_g6975.t1"/>
    <property type="gene ID" value="Gr19_v10_g6975"/>
</dbReference>
<organism evidence="1 2">
    <name type="scientific">Globodera rostochiensis</name>
    <name type="common">Golden nematode worm</name>
    <name type="synonym">Heterodera rostochiensis</name>
    <dbReference type="NCBI Taxonomy" id="31243"/>
    <lineage>
        <taxon>Eukaryota</taxon>
        <taxon>Metazoa</taxon>
        <taxon>Ecdysozoa</taxon>
        <taxon>Nematoda</taxon>
        <taxon>Chromadorea</taxon>
        <taxon>Rhabditida</taxon>
        <taxon>Tylenchina</taxon>
        <taxon>Tylenchomorpha</taxon>
        <taxon>Tylenchoidea</taxon>
        <taxon>Heteroderidae</taxon>
        <taxon>Heteroderinae</taxon>
        <taxon>Globodera</taxon>
    </lineage>
</organism>
<dbReference type="AlphaFoldDB" id="A0A914I3H9"/>
<sequence>MGSAIIKVANALVKAHYSKLKLGFKAFVCLSAIAWRCLPPFFLHLSRRTDAMRYFPPSGHLSSSDFCALFRPLSLSLFFQRR</sequence>